<organism evidence="6 7">
    <name type="scientific">Corynebacterium guangdongense</name>
    <dbReference type="NCBI Taxonomy" id="1783348"/>
    <lineage>
        <taxon>Bacteria</taxon>
        <taxon>Bacillati</taxon>
        <taxon>Actinomycetota</taxon>
        <taxon>Actinomycetes</taxon>
        <taxon>Mycobacteriales</taxon>
        <taxon>Corynebacteriaceae</taxon>
        <taxon>Corynebacterium</taxon>
    </lineage>
</organism>
<evidence type="ECO:0000256" key="4">
    <source>
        <dbReference type="ARBA" id="ARBA00025649"/>
    </source>
</evidence>
<dbReference type="EMBL" id="JAVDXZ010000001">
    <property type="protein sequence ID" value="MDR7329138.1"/>
    <property type="molecule type" value="Genomic_DNA"/>
</dbReference>
<comment type="subunit">
    <text evidence="3">Heterodimer of an alpha and a beta subunit.</text>
</comment>
<dbReference type="Pfam" id="PF00766">
    <property type="entry name" value="ETF_alpha"/>
    <property type="match status" value="1"/>
</dbReference>
<proteinExistence type="inferred from homology"/>
<dbReference type="InterPro" id="IPR029035">
    <property type="entry name" value="DHS-like_NAD/FAD-binding_dom"/>
</dbReference>
<sequence length="317" mass="31958">MSHVYVLVEHSRGQLAPVTAELITAARPLGVVSAVVVGAPGTAGPLATELGQLGAEQVIDASAADYAQRLITPEVDALHALGAANPAPIVIAASDTGNEIAGRLGARLASGVLANVVEITAERTARHQIFGGTYETLAAAGGAAPIFTLRPGSVTPQPQAAAGALAPMELPAATAKDVTVTSFTPAVAGDRPELTQAKAVVAGGRGVGSAEGFTEVVEPLADALGAAVGATRDATDEGWYDHAFQIGQTGENVSPDLYIGVGVSGAIQHTSGMQTAGTIVVINQDGDEPFFKIADLGVVGDLHEIVPALTEELRSRS</sequence>
<dbReference type="InterPro" id="IPR001308">
    <property type="entry name" value="ETF_a/FixB"/>
</dbReference>
<dbReference type="PANTHER" id="PTHR43153:SF1">
    <property type="entry name" value="ELECTRON TRANSFER FLAVOPROTEIN SUBUNIT ALPHA, MITOCHONDRIAL"/>
    <property type="match status" value="1"/>
</dbReference>
<evidence type="ECO:0000313" key="7">
    <source>
        <dbReference type="Proteomes" id="UP001180840"/>
    </source>
</evidence>
<comment type="caution">
    <text evidence="6">The sequence shown here is derived from an EMBL/GenBank/DDBJ whole genome shotgun (WGS) entry which is preliminary data.</text>
</comment>
<dbReference type="SUPFAM" id="SSF52402">
    <property type="entry name" value="Adenine nucleotide alpha hydrolases-like"/>
    <property type="match status" value="1"/>
</dbReference>
<accession>A0ABU1ZW18</accession>
<evidence type="ECO:0000256" key="3">
    <source>
        <dbReference type="ARBA" id="ARBA00011355"/>
    </source>
</evidence>
<keyword evidence="7" id="KW-1185">Reference proteome</keyword>
<evidence type="ECO:0000256" key="1">
    <source>
        <dbReference type="ARBA" id="ARBA00001974"/>
    </source>
</evidence>
<dbReference type="Gene3D" id="3.40.50.1220">
    <property type="entry name" value="TPP-binding domain"/>
    <property type="match status" value="1"/>
</dbReference>
<comment type="function">
    <text evidence="4">The electron transfer flavoprotein serves as a specific electron acceptor for other dehydrogenases. It transfers the electrons to the main respiratory chain via ETF-ubiquinone oxidoreductase (ETF dehydrogenase).</text>
</comment>
<evidence type="ECO:0000256" key="2">
    <source>
        <dbReference type="ARBA" id="ARBA00005817"/>
    </source>
</evidence>
<evidence type="ECO:0000313" key="6">
    <source>
        <dbReference type="EMBL" id="MDR7329138.1"/>
    </source>
</evidence>
<gene>
    <name evidence="6" type="ORF">J2S39_000814</name>
</gene>
<name>A0ABU1ZW18_9CORY</name>
<evidence type="ECO:0000259" key="5">
    <source>
        <dbReference type="SMART" id="SM00893"/>
    </source>
</evidence>
<dbReference type="PANTHER" id="PTHR43153">
    <property type="entry name" value="ELECTRON TRANSFER FLAVOPROTEIN ALPHA"/>
    <property type="match status" value="1"/>
</dbReference>
<comment type="cofactor">
    <cofactor evidence="1">
        <name>FAD</name>
        <dbReference type="ChEBI" id="CHEBI:57692"/>
    </cofactor>
</comment>
<dbReference type="InterPro" id="IPR014729">
    <property type="entry name" value="Rossmann-like_a/b/a_fold"/>
</dbReference>
<dbReference type="Gene3D" id="3.40.50.620">
    <property type="entry name" value="HUPs"/>
    <property type="match status" value="1"/>
</dbReference>
<dbReference type="SUPFAM" id="SSF52467">
    <property type="entry name" value="DHS-like NAD/FAD-binding domain"/>
    <property type="match status" value="1"/>
</dbReference>
<dbReference type="SMART" id="SM00893">
    <property type="entry name" value="ETF"/>
    <property type="match status" value="1"/>
</dbReference>
<comment type="similarity">
    <text evidence="2">Belongs to the ETF alpha-subunit/FixB family.</text>
</comment>
<protein>
    <submittedName>
        <fullName evidence="6">Electron transfer flavoprotein alpha subunit</fullName>
    </submittedName>
</protein>
<dbReference type="InterPro" id="IPR014730">
    <property type="entry name" value="ETF_a/b_N"/>
</dbReference>
<dbReference type="PIRSF" id="PIRSF000089">
    <property type="entry name" value="Electra_flavoP_a"/>
    <property type="match status" value="1"/>
</dbReference>
<dbReference type="InterPro" id="IPR014731">
    <property type="entry name" value="ETF_asu_C"/>
</dbReference>
<dbReference type="Pfam" id="PF01012">
    <property type="entry name" value="ETF"/>
    <property type="match status" value="1"/>
</dbReference>
<reference evidence="6" key="1">
    <citation type="submission" date="2023-07" db="EMBL/GenBank/DDBJ databases">
        <title>Sequencing the genomes of 1000 actinobacteria strains.</title>
        <authorList>
            <person name="Klenk H.-P."/>
        </authorList>
    </citation>
    <scope>NUCLEOTIDE SEQUENCE</scope>
    <source>
        <strain evidence="6">DSM 107476</strain>
    </source>
</reference>
<feature type="domain" description="Electron transfer flavoprotein alpha/beta-subunit N-terminal" evidence="5">
    <location>
        <begin position="4"/>
        <end position="192"/>
    </location>
</feature>
<dbReference type="RefSeq" id="WP_290198106.1">
    <property type="nucleotide sequence ID" value="NZ_CP047654.1"/>
</dbReference>
<dbReference type="Proteomes" id="UP001180840">
    <property type="component" value="Unassembled WGS sequence"/>
</dbReference>